<gene>
    <name evidence="2" type="ORF">E8L99_03580</name>
</gene>
<dbReference type="Pfam" id="PF13671">
    <property type="entry name" value="AAA_33"/>
    <property type="match status" value="1"/>
</dbReference>
<protein>
    <submittedName>
        <fullName evidence="2">Aminoglycoside phosphotransferase</fullName>
    </submittedName>
</protein>
<proteinExistence type="predicted"/>
<sequence>MTRFEAPDVIAFLRRAADPAGAGAEVISTHISHVVIGPATVFKLKRPVSLGYLDFSDPAHRLDLCRTEVALNLRAPGADRIYRRARAITRGADGSLGLDGEGALVDGVVEMAAFDQAQLLDRLAEQGPLDGAMIDRLAATIAAFHNAAEPAAKPHGAARLARVLDINATAFVASGLRDETAAAALDQRFRDRLERHAKALDRRAVAGHVRRCHGDLHLRNICLIDGEPVLFDCLEFDEDLATTDTLYDLAFLLMDLWHRDRRVEANRLMNRYADLSGEADDLALLPFLIAVRAAIRAHVTAAAAASQTATEAETSWNMAETMLRLAEAALQGSEPRLVAVGGLSGSGKSSLARAIAPEIGGAPGARILASDRIRKEKIGAASGPPAEGLYTPEITQAVYHRMRTDARALLDSGVSVIADAVHARPGERAAIAAVATEAGVPFTGLWLDLATSDRASRVEARRNDISDADVAVVEAQAGYDIGPLDWTRLDASGDPETTARAALTRIAT</sequence>
<organism evidence="2 3">
    <name type="scientific">Phreatobacter aquaticus</name>
    <dbReference type="NCBI Taxonomy" id="2570229"/>
    <lineage>
        <taxon>Bacteria</taxon>
        <taxon>Pseudomonadati</taxon>
        <taxon>Pseudomonadota</taxon>
        <taxon>Alphaproteobacteria</taxon>
        <taxon>Hyphomicrobiales</taxon>
        <taxon>Phreatobacteraceae</taxon>
        <taxon>Phreatobacter</taxon>
    </lineage>
</organism>
<dbReference type="OrthoDB" id="9810277at2"/>
<accession>A0A4D7QHH9</accession>
<dbReference type="AlphaFoldDB" id="A0A4D7QHH9"/>
<dbReference type="SUPFAM" id="SSF56112">
    <property type="entry name" value="Protein kinase-like (PK-like)"/>
    <property type="match status" value="1"/>
</dbReference>
<dbReference type="RefSeq" id="WP_137098258.1">
    <property type="nucleotide sequence ID" value="NZ_CP039865.1"/>
</dbReference>
<dbReference type="KEGG" id="paqt:E8L99_03580"/>
<feature type="domain" description="Aminoglycoside phosphotransferase" evidence="1">
    <location>
        <begin position="117"/>
        <end position="267"/>
    </location>
</feature>
<dbReference type="InterPro" id="IPR011009">
    <property type="entry name" value="Kinase-like_dom_sf"/>
</dbReference>
<dbReference type="InterPro" id="IPR002575">
    <property type="entry name" value="Aminoglycoside_PTrfase"/>
</dbReference>
<dbReference type="EMBL" id="CP039865">
    <property type="protein sequence ID" value="QCK84924.1"/>
    <property type="molecule type" value="Genomic_DNA"/>
</dbReference>
<dbReference type="SUPFAM" id="SSF52540">
    <property type="entry name" value="P-loop containing nucleoside triphosphate hydrolases"/>
    <property type="match status" value="1"/>
</dbReference>
<dbReference type="InterPro" id="IPR027417">
    <property type="entry name" value="P-loop_NTPase"/>
</dbReference>
<dbReference type="Gene3D" id="3.40.50.300">
    <property type="entry name" value="P-loop containing nucleotide triphosphate hydrolases"/>
    <property type="match status" value="1"/>
</dbReference>
<keyword evidence="3" id="KW-1185">Reference proteome</keyword>
<evidence type="ECO:0000313" key="3">
    <source>
        <dbReference type="Proteomes" id="UP000298588"/>
    </source>
</evidence>
<dbReference type="Proteomes" id="UP000298588">
    <property type="component" value="Chromosome"/>
</dbReference>
<dbReference type="Pfam" id="PF01636">
    <property type="entry name" value="APH"/>
    <property type="match status" value="1"/>
</dbReference>
<evidence type="ECO:0000259" key="1">
    <source>
        <dbReference type="Pfam" id="PF01636"/>
    </source>
</evidence>
<dbReference type="PANTHER" id="PTHR43883:SF1">
    <property type="entry name" value="GLUCONOKINASE"/>
    <property type="match status" value="1"/>
</dbReference>
<dbReference type="InterPro" id="IPR052732">
    <property type="entry name" value="Cell-binding_unc_protein"/>
</dbReference>
<reference evidence="2 3" key="1">
    <citation type="submission" date="2019-04" db="EMBL/GenBank/DDBJ databases">
        <title>Phreatobacter aquaticus sp. nov.</title>
        <authorList>
            <person name="Choi A."/>
            <person name="Baek K."/>
        </authorList>
    </citation>
    <scope>NUCLEOTIDE SEQUENCE [LARGE SCALE GENOMIC DNA]</scope>
    <source>
        <strain evidence="2 3">NMCR1094</strain>
    </source>
</reference>
<dbReference type="PANTHER" id="PTHR43883">
    <property type="entry name" value="SLR0207 PROTEIN"/>
    <property type="match status" value="1"/>
</dbReference>
<evidence type="ECO:0000313" key="2">
    <source>
        <dbReference type="EMBL" id="QCK84924.1"/>
    </source>
</evidence>
<name>A0A4D7QHH9_9HYPH</name>
<dbReference type="GO" id="GO:0016740">
    <property type="term" value="F:transferase activity"/>
    <property type="evidence" value="ECO:0007669"/>
    <property type="project" value="UniProtKB-KW"/>
</dbReference>
<dbReference type="Gene3D" id="3.90.1200.10">
    <property type="match status" value="1"/>
</dbReference>
<keyword evidence="2" id="KW-0808">Transferase</keyword>